<keyword evidence="1" id="KW-0255">Endonuclease</keyword>
<organism evidence="1 2">
    <name type="scientific">Yersinia phage vB_YenP_AP5</name>
    <dbReference type="NCBI Taxonomy" id="1536611"/>
    <lineage>
        <taxon>Viruses</taxon>
        <taxon>Duplodnaviria</taxon>
        <taxon>Heunggongvirae</taxon>
        <taxon>Uroviricota</taxon>
        <taxon>Caudoviricetes</taxon>
        <taxon>Autographivirales</taxon>
        <taxon>Autotranscriptaviridae</taxon>
        <taxon>Studiervirinae</taxon>
        <taxon>Teetrevirus</taxon>
        <taxon>Teetrevirus AP5</taxon>
    </lineage>
</organism>
<protein>
    <submittedName>
        <fullName evidence="1">Endonuclease</fullName>
    </submittedName>
</protein>
<dbReference type="RefSeq" id="YP_009102810.1">
    <property type="nucleotide sequence ID" value="NC_025451.1"/>
</dbReference>
<dbReference type="GO" id="GO:0015074">
    <property type="term" value="P:DNA integration"/>
    <property type="evidence" value="ECO:0007669"/>
    <property type="project" value="InterPro"/>
</dbReference>
<accession>A0A088F662</accession>
<dbReference type="GeneID" id="22111995"/>
<keyword evidence="2" id="KW-1185">Reference proteome</keyword>
<reference evidence="1 2" key="1">
    <citation type="journal article" date="2014" name="Virol. J.">
        <title>Complete genome sequence of bacteriophage vB_YenP_AP5 which infects Yersinia enterocolitica of serotype O:3.</title>
        <authorList>
            <person name="Leon-Velarde C.G."/>
            <person name="Kropinski A.M."/>
            <person name="Chen S."/>
            <person name="Abbasifar A."/>
            <person name="Griffiths M.W."/>
            <person name="Odumeru J.A."/>
        </authorList>
    </citation>
    <scope>NUCLEOTIDE SEQUENCE [LARGE SCALE GENOMIC DNA]</scope>
</reference>
<proteinExistence type="predicted"/>
<dbReference type="Proteomes" id="UP000029359">
    <property type="component" value="Segment"/>
</dbReference>
<keyword evidence="1" id="KW-0378">Hydrolase</keyword>
<dbReference type="GO" id="GO:0008833">
    <property type="term" value="F:deoxyribonuclease IV (phage-T4-induced) activity"/>
    <property type="evidence" value="ECO:0007669"/>
    <property type="project" value="InterPro"/>
</dbReference>
<dbReference type="Pfam" id="PF05367">
    <property type="entry name" value="Phage_endo_I"/>
    <property type="match status" value="1"/>
</dbReference>
<dbReference type="InterPro" id="IPR008029">
    <property type="entry name" value="Phage_T7_Gp3_endoDNaseI"/>
</dbReference>
<sequence length="153" mass="17726">MAGAYAARGVRKVWAFRSGLEDKVSKQLESKGIKFDYELWRIPYVIPASDHLYTPDFLLPNGIFIETKGLWDSDDRKKHLLIREQHPELDIRLVFSSSRSKLYKGSPTSYGEWCEKHGILFADKLIPVAWLKEPKKEVPFDKFKTKKGVRKNG</sequence>
<dbReference type="OrthoDB" id="17050at10239"/>
<gene>
    <name evidence="1" type="ORF">vBYenPAB5_0015</name>
</gene>
<dbReference type="InterPro" id="IPR011335">
    <property type="entry name" value="Restrct_endonuc-II-like"/>
</dbReference>
<evidence type="ECO:0000313" key="2">
    <source>
        <dbReference type="Proteomes" id="UP000029359"/>
    </source>
</evidence>
<dbReference type="GO" id="GO:0016032">
    <property type="term" value="P:viral process"/>
    <property type="evidence" value="ECO:0007669"/>
    <property type="project" value="InterPro"/>
</dbReference>
<dbReference type="KEGG" id="vg:22111995"/>
<dbReference type="Gene3D" id="3.40.91.30">
    <property type="match status" value="1"/>
</dbReference>
<evidence type="ECO:0000313" key="1">
    <source>
        <dbReference type="EMBL" id="AIM40360.1"/>
    </source>
</evidence>
<dbReference type="EMBL" id="KM253764">
    <property type="protein sequence ID" value="AIM40360.1"/>
    <property type="molecule type" value="Genomic_DNA"/>
</dbReference>
<dbReference type="SUPFAM" id="SSF52980">
    <property type="entry name" value="Restriction endonuclease-like"/>
    <property type="match status" value="1"/>
</dbReference>
<name>A0A088F662_9CAUD</name>
<dbReference type="CDD" id="cd22324">
    <property type="entry name" value="Endonuclease_I"/>
    <property type="match status" value="1"/>
</dbReference>
<keyword evidence="1" id="KW-0540">Nuclease</keyword>